<dbReference type="EMBL" id="CP020557">
    <property type="protein sequence ID" value="ARF67762.1"/>
    <property type="molecule type" value="Genomic_DNA"/>
</dbReference>
<sequence length="89" mass="10142">MHQASLVLFKKHWDGLPVRKISVSLEELVRDDTMQLTFFEDALEKALDDIKDRFGNASVMCTVSITGSDQAKELHILKNMKKPHLMSRG</sequence>
<evidence type="ECO:0000313" key="2">
    <source>
        <dbReference type="Proteomes" id="UP000192727"/>
    </source>
</evidence>
<dbReference type="AlphaFoldDB" id="A0A1V0US17"/>
<name>A0A1V0US17_9BACL</name>
<evidence type="ECO:0008006" key="3">
    <source>
        <dbReference type="Google" id="ProtNLM"/>
    </source>
</evidence>
<organism evidence="1 2">
    <name type="scientific">Paenibacillus larvae subsp. pulvifaciens</name>
    <dbReference type="NCBI Taxonomy" id="1477"/>
    <lineage>
        <taxon>Bacteria</taxon>
        <taxon>Bacillati</taxon>
        <taxon>Bacillota</taxon>
        <taxon>Bacilli</taxon>
        <taxon>Bacillales</taxon>
        <taxon>Paenibacillaceae</taxon>
        <taxon>Paenibacillus</taxon>
    </lineage>
</organism>
<reference evidence="1 2" key="1">
    <citation type="submission" date="2017-03" db="EMBL/GenBank/DDBJ databases">
        <title>Paenibacillus larvae genome sequencing.</title>
        <authorList>
            <person name="Dingman D.W."/>
        </authorList>
    </citation>
    <scope>NUCLEOTIDE SEQUENCE [LARGE SCALE GENOMIC DNA]</scope>
    <source>
        <strain evidence="1 2">SAG 10367</strain>
    </source>
</reference>
<gene>
    <name evidence="1" type="ORF">B7C51_07835</name>
</gene>
<dbReference type="Proteomes" id="UP000192727">
    <property type="component" value="Chromosome"/>
</dbReference>
<evidence type="ECO:0000313" key="1">
    <source>
        <dbReference type="EMBL" id="ARF67762.1"/>
    </source>
</evidence>
<protein>
    <recommendedName>
        <fullName evidence="3">DNA polymerase IV 2</fullName>
    </recommendedName>
</protein>
<proteinExistence type="predicted"/>
<accession>A0A1V0US17</accession>